<reference evidence="1 2" key="1">
    <citation type="submission" date="2024-04" db="EMBL/GenBank/DDBJ databases">
        <authorList>
            <person name="Fracassetti M."/>
        </authorList>
    </citation>
    <scope>NUCLEOTIDE SEQUENCE [LARGE SCALE GENOMIC DNA]</scope>
</reference>
<protein>
    <submittedName>
        <fullName evidence="1">Uncharacterized protein</fullName>
    </submittedName>
</protein>
<evidence type="ECO:0000313" key="1">
    <source>
        <dbReference type="EMBL" id="CAL1395992.1"/>
    </source>
</evidence>
<accession>A0AAV2FD60</accession>
<name>A0AAV2FD60_9ROSI</name>
<dbReference type="AlphaFoldDB" id="A0AAV2FD60"/>
<dbReference type="EMBL" id="OZ034819">
    <property type="protein sequence ID" value="CAL1395992.1"/>
    <property type="molecule type" value="Genomic_DNA"/>
</dbReference>
<evidence type="ECO:0000313" key="2">
    <source>
        <dbReference type="Proteomes" id="UP001497516"/>
    </source>
</evidence>
<sequence length="91" mass="9634">MAITKRRAALVVGGNMLIEQSSIGLKSSGFKTSLLRGNHYAPHPLSMAPLYFDLSRASPTATSLLFDFPASKQPPACFPYGASLVHGVASL</sequence>
<keyword evidence="2" id="KW-1185">Reference proteome</keyword>
<proteinExistence type="predicted"/>
<gene>
    <name evidence="1" type="ORF">LTRI10_LOCUS36386</name>
</gene>
<dbReference type="Proteomes" id="UP001497516">
    <property type="component" value="Chromosome 6"/>
</dbReference>
<organism evidence="1 2">
    <name type="scientific">Linum trigynum</name>
    <dbReference type="NCBI Taxonomy" id="586398"/>
    <lineage>
        <taxon>Eukaryota</taxon>
        <taxon>Viridiplantae</taxon>
        <taxon>Streptophyta</taxon>
        <taxon>Embryophyta</taxon>
        <taxon>Tracheophyta</taxon>
        <taxon>Spermatophyta</taxon>
        <taxon>Magnoliopsida</taxon>
        <taxon>eudicotyledons</taxon>
        <taxon>Gunneridae</taxon>
        <taxon>Pentapetalae</taxon>
        <taxon>rosids</taxon>
        <taxon>fabids</taxon>
        <taxon>Malpighiales</taxon>
        <taxon>Linaceae</taxon>
        <taxon>Linum</taxon>
    </lineage>
</organism>